<evidence type="ECO:0000313" key="2">
    <source>
        <dbReference type="Proteomes" id="UP000001292"/>
    </source>
</evidence>
<dbReference type="AlphaFoldDB" id="B4I4S7"/>
<proteinExistence type="predicted"/>
<dbReference type="OMA" id="GPKMSII"/>
<accession>B4I4S7</accession>
<sequence length="85" mass="9216">MDTLSLETKLDSIDEQQQSSIYVLVSYSREDSEDETAMTASDLRIIIPARKGGLSAEVPGPKMSIISQKEELHCLLAACPGTSCL</sequence>
<evidence type="ECO:0000313" key="1">
    <source>
        <dbReference type="EMBL" id="EDW55220.1"/>
    </source>
</evidence>
<keyword evidence="2" id="KW-1185">Reference proteome</keyword>
<dbReference type="HOGENOM" id="CLU_2515072_0_0_1"/>
<dbReference type="EMBL" id="CH480821">
    <property type="protein sequence ID" value="EDW55220.1"/>
    <property type="molecule type" value="Genomic_DNA"/>
</dbReference>
<gene>
    <name evidence="1" type="primary">Dsec\GM10951</name>
    <name evidence="1" type="ORF">Dsec_GM10951</name>
</gene>
<dbReference type="Proteomes" id="UP000001292">
    <property type="component" value="Unassembled WGS sequence"/>
</dbReference>
<protein>
    <submittedName>
        <fullName evidence="1">GM10951</fullName>
    </submittedName>
</protein>
<reference evidence="1 2" key="1">
    <citation type="journal article" date="2007" name="Nature">
        <title>Evolution of genes and genomes on the Drosophila phylogeny.</title>
        <authorList>
            <consortium name="Drosophila 12 Genomes Consortium"/>
            <person name="Clark A.G."/>
            <person name="Eisen M.B."/>
            <person name="Smith D.R."/>
            <person name="Bergman C.M."/>
            <person name="Oliver B."/>
            <person name="Markow T.A."/>
            <person name="Kaufman T.C."/>
            <person name="Kellis M."/>
            <person name="Gelbart W."/>
            <person name="Iyer V.N."/>
            <person name="Pollard D.A."/>
            <person name="Sackton T.B."/>
            <person name="Larracuente A.M."/>
            <person name="Singh N.D."/>
            <person name="Abad J.P."/>
            <person name="Abt D.N."/>
            <person name="Adryan B."/>
            <person name="Aguade M."/>
            <person name="Akashi H."/>
            <person name="Anderson W.W."/>
            <person name="Aquadro C.F."/>
            <person name="Ardell D.H."/>
            <person name="Arguello R."/>
            <person name="Artieri C.G."/>
            <person name="Barbash D.A."/>
            <person name="Barker D."/>
            <person name="Barsanti P."/>
            <person name="Batterham P."/>
            <person name="Batzoglou S."/>
            <person name="Begun D."/>
            <person name="Bhutkar A."/>
            <person name="Blanco E."/>
            <person name="Bosak S.A."/>
            <person name="Bradley R.K."/>
            <person name="Brand A.D."/>
            <person name="Brent M.R."/>
            <person name="Brooks A.N."/>
            <person name="Brown R.H."/>
            <person name="Butlin R.K."/>
            <person name="Caggese C."/>
            <person name="Calvi B.R."/>
            <person name="Bernardo de Carvalho A."/>
            <person name="Caspi A."/>
            <person name="Castrezana S."/>
            <person name="Celniker S.E."/>
            <person name="Chang J.L."/>
            <person name="Chapple C."/>
            <person name="Chatterji S."/>
            <person name="Chinwalla A."/>
            <person name="Civetta A."/>
            <person name="Clifton S.W."/>
            <person name="Comeron J.M."/>
            <person name="Costello J.C."/>
            <person name="Coyne J.A."/>
            <person name="Daub J."/>
            <person name="David R.G."/>
            <person name="Delcher A.L."/>
            <person name="Delehaunty K."/>
            <person name="Do C.B."/>
            <person name="Ebling H."/>
            <person name="Edwards K."/>
            <person name="Eickbush T."/>
            <person name="Evans J.D."/>
            <person name="Filipski A."/>
            <person name="Findeiss S."/>
            <person name="Freyhult E."/>
            <person name="Fulton L."/>
            <person name="Fulton R."/>
            <person name="Garcia A.C."/>
            <person name="Gardiner A."/>
            <person name="Garfield D.A."/>
            <person name="Garvin B.E."/>
            <person name="Gibson G."/>
            <person name="Gilbert D."/>
            <person name="Gnerre S."/>
            <person name="Godfrey J."/>
            <person name="Good R."/>
            <person name="Gotea V."/>
            <person name="Gravely B."/>
            <person name="Greenberg A.J."/>
            <person name="Griffiths-Jones S."/>
            <person name="Gross S."/>
            <person name="Guigo R."/>
            <person name="Gustafson E.A."/>
            <person name="Haerty W."/>
            <person name="Hahn M.W."/>
            <person name="Halligan D.L."/>
            <person name="Halpern A.L."/>
            <person name="Halter G.M."/>
            <person name="Han M.V."/>
            <person name="Heger A."/>
            <person name="Hillier L."/>
            <person name="Hinrichs A.S."/>
            <person name="Holmes I."/>
            <person name="Hoskins R.A."/>
            <person name="Hubisz M.J."/>
            <person name="Hultmark D."/>
            <person name="Huntley M.A."/>
            <person name="Jaffe D.B."/>
            <person name="Jagadeeshan S."/>
            <person name="Jeck W.R."/>
            <person name="Johnson J."/>
            <person name="Jones C.D."/>
            <person name="Jordan W.C."/>
            <person name="Karpen G.H."/>
            <person name="Kataoka E."/>
            <person name="Keightley P.D."/>
            <person name="Kheradpour P."/>
            <person name="Kirkness E.F."/>
            <person name="Koerich L.B."/>
            <person name="Kristiansen K."/>
            <person name="Kudrna D."/>
            <person name="Kulathinal R.J."/>
            <person name="Kumar S."/>
            <person name="Kwok R."/>
            <person name="Lander E."/>
            <person name="Langley C.H."/>
            <person name="Lapoint R."/>
            <person name="Lazzaro B.P."/>
            <person name="Lee S.J."/>
            <person name="Levesque L."/>
            <person name="Li R."/>
            <person name="Lin C.F."/>
            <person name="Lin M.F."/>
            <person name="Lindblad-Toh K."/>
            <person name="Llopart A."/>
            <person name="Long M."/>
            <person name="Low L."/>
            <person name="Lozovsky E."/>
            <person name="Lu J."/>
            <person name="Luo M."/>
            <person name="Machado C.A."/>
            <person name="Makalowski W."/>
            <person name="Marzo M."/>
            <person name="Matsuda M."/>
            <person name="Matzkin L."/>
            <person name="McAllister B."/>
            <person name="McBride C.S."/>
            <person name="McKernan B."/>
            <person name="McKernan K."/>
            <person name="Mendez-Lago M."/>
            <person name="Minx P."/>
            <person name="Mollenhauer M.U."/>
            <person name="Montooth K."/>
            <person name="Mount S.M."/>
            <person name="Mu X."/>
            <person name="Myers E."/>
            <person name="Negre B."/>
            <person name="Newfeld S."/>
            <person name="Nielsen R."/>
            <person name="Noor M.A."/>
            <person name="O'Grady P."/>
            <person name="Pachter L."/>
            <person name="Papaceit M."/>
            <person name="Parisi M.J."/>
            <person name="Parisi M."/>
            <person name="Parts L."/>
            <person name="Pedersen J.S."/>
            <person name="Pesole G."/>
            <person name="Phillippy A.M."/>
            <person name="Ponting C.P."/>
            <person name="Pop M."/>
            <person name="Porcelli D."/>
            <person name="Powell J.R."/>
            <person name="Prohaska S."/>
            <person name="Pruitt K."/>
            <person name="Puig M."/>
            <person name="Quesneville H."/>
            <person name="Ram K.R."/>
            <person name="Rand D."/>
            <person name="Rasmussen M.D."/>
            <person name="Reed L.K."/>
            <person name="Reenan R."/>
            <person name="Reily A."/>
            <person name="Remington K.A."/>
            <person name="Rieger T.T."/>
            <person name="Ritchie M.G."/>
            <person name="Robin C."/>
            <person name="Rogers Y.H."/>
            <person name="Rohde C."/>
            <person name="Rozas J."/>
            <person name="Rubenfield M.J."/>
            <person name="Ruiz A."/>
            <person name="Russo S."/>
            <person name="Salzberg S.L."/>
            <person name="Sanchez-Gracia A."/>
            <person name="Saranga D.J."/>
            <person name="Sato H."/>
            <person name="Schaeffer S.W."/>
            <person name="Schatz M.C."/>
            <person name="Schlenke T."/>
            <person name="Schwartz R."/>
            <person name="Segarra C."/>
            <person name="Singh R.S."/>
            <person name="Sirot L."/>
            <person name="Sirota M."/>
            <person name="Sisneros N.B."/>
            <person name="Smith C.D."/>
            <person name="Smith T.F."/>
            <person name="Spieth J."/>
            <person name="Stage D.E."/>
            <person name="Stark A."/>
            <person name="Stephan W."/>
            <person name="Strausberg R.L."/>
            <person name="Strempel S."/>
            <person name="Sturgill D."/>
            <person name="Sutton G."/>
            <person name="Sutton G.G."/>
            <person name="Tao W."/>
            <person name="Teichmann S."/>
            <person name="Tobari Y.N."/>
            <person name="Tomimura Y."/>
            <person name="Tsolas J.M."/>
            <person name="Valente V.L."/>
            <person name="Venter E."/>
            <person name="Venter J.C."/>
            <person name="Vicario S."/>
            <person name="Vieira F.G."/>
            <person name="Vilella A.J."/>
            <person name="Villasante A."/>
            <person name="Walenz B."/>
            <person name="Wang J."/>
            <person name="Wasserman M."/>
            <person name="Watts T."/>
            <person name="Wilson D."/>
            <person name="Wilson R.K."/>
            <person name="Wing R.A."/>
            <person name="Wolfner M.F."/>
            <person name="Wong A."/>
            <person name="Wong G.K."/>
            <person name="Wu C.I."/>
            <person name="Wu G."/>
            <person name="Yamamoto D."/>
            <person name="Yang H.P."/>
            <person name="Yang S.P."/>
            <person name="Yorke J.A."/>
            <person name="Yoshida K."/>
            <person name="Zdobnov E."/>
            <person name="Zhang P."/>
            <person name="Zhang Y."/>
            <person name="Zimin A.V."/>
            <person name="Baldwin J."/>
            <person name="Abdouelleil A."/>
            <person name="Abdulkadir J."/>
            <person name="Abebe A."/>
            <person name="Abera B."/>
            <person name="Abreu J."/>
            <person name="Acer S.C."/>
            <person name="Aftuck L."/>
            <person name="Alexander A."/>
            <person name="An P."/>
            <person name="Anderson E."/>
            <person name="Anderson S."/>
            <person name="Arachi H."/>
            <person name="Azer M."/>
            <person name="Bachantsang P."/>
            <person name="Barry A."/>
            <person name="Bayul T."/>
            <person name="Berlin A."/>
            <person name="Bessette D."/>
            <person name="Bloom T."/>
            <person name="Blye J."/>
            <person name="Boguslavskiy L."/>
            <person name="Bonnet C."/>
            <person name="Boukhgalter B."/>
            <person name="Bourzgui I."/>
            <person name="Brown A."/>
            <person name="Cahill P."/>
            <person name="Channer S."/>
            <person name="Cheshatsang Y."/>
            <person name="Chuda L."/>
            <person name="Citroen M."/>
            <person name="Collymore A."/>
            <person name="Cooke P."/>
            <person name="Costello M."/>
            <person name="D'Aco K."/>
            <person name="Daza R."/>
            <person name="De Haan G."/>
            <person name="DeGray S."/>
            <person name="DeMaso C."/>
            <person name="Dhargay N."/>
            <person name="Dooley K."/>
            <person name="Dooley E."/>
            <person name="Doricent M."/>
            <person name="Dorje P."/>
            <person name="Dorjee K."/>
            <person name="Dupes A."/>
            <person name="Elong R."/>
            <person name="Falk J."/>
            <person name="Farina A."/>
            <person name="Faro S."/>
            <person name="Ferguson D."/>
            <person name="Fisher S."/>
            <person name="Foley C.D."/>
            <person name="Franke A."/>
            <person name="Friedrich D."/>
            <person name="Gadbois L."/>
            <person name="Gearin G."/>
            <person name="Gearin C.R."/>
            <person name="Giannoukos G."/>
            <person name="Goode T."/>
            <person name="Graham J."/>
            <person name="Grandbois E."/>
            <person name="Grewal S."/>
            <person name="Gyaltsen K."/>
            <person name="Hafez N."/>
            <person name="Hagos B."/>
            <person name="Hall J."/>
            <person name="Henson C."/>
            <person name="Hollinger A."/>
            <person name="Honan T."/>
            <person name="Huard M.D."/>
            <person name="Hughes L."/>
            <person name="Hurhula B."/>
            <person name="Husby M.E."/>
            <person name="Kamat A."/>
            <person name="Kanga B."/>
            <person name="Kashin S."/>
            <person name="Khazanovich D."/>
            <person name="Kisner P."/>
            <person name="Lance K."/>
            <person name="Lara M."/>
            <person name="Lee W."/>
            <person name="Lennon N."/>
            <person name="Letendre F."/>
            <person name="LeVine R."/>
            <person name="Lipovsky A."/>
            <person name="Liu X."/>
            <person name="Liu J."/>
            <person name="Liu S."/>
            <person name="Lokyitsang T."/>
            <person name="Lokyitsang Y."/>
            <person name="Lubonja R."/>
            <person name="Lui A."/>
            <person name="MacDonald P."/>
            <person name="Magnisalis V."/>
            <person name="Maru K."/>
            <person name="Matthews C."/>
            <person name="McCusker W."/>
            <person name="McDonough S."/>
            <person name="Mehta T."/>
            <person name="Meldrim J."/>
            <person name="Meneus L."/>
            <person name="Mihai O."/>
            <person name="Mihalev A."/>
            <person name="Mihova T."/>
            <person name="Mittelman R."/>
            <person name="Mlenga V."/>
            <person name="Montmayeur A."/>
            <person name="Mulrain L."/>
            <person name="Navidi A."/>
            <person name="Naylor J."/>
            <person name="Negash T."/>
            <person name="Nguyen T."/>
            <person name="Nguyen N."/>
            <person name="Nicol R."/>
            <person name="Norbu C."/>
            <person name="Norbu N."/>
            <person name="Novod N."/>
            <person name="O'Neill B."/>
            <person name="Osman S."/>
            <person name="Markiewicz E."/>
            <person name="Oyono O.L."/>
            <person name="Patti C."/>
            <person name="Phunkhang P."/>
            <person name="Pierre F."/>
            <person name="Priest M."/>
            <person name="Raghuraman S."/>
            <person name="Rege F."/>
            <person name="Reyes R."/>
            <person name="Rise C."/>
            <person name="Rogov P."/>
            <person name="Ross K."/>
            <person name="Ryan E."/>
            <person name="Settipalli S."/>
            <person name="Shea T."/>
            <person name="Sherpa N."/>
            <person name="Shi L."/>
            <person name="Shih D."/>
            <person name="Sparrow T."/>
            <person name="Spaulding J."/>
            <person name="Stalker J."/>
            <person name="Stange-Thomann N."/>
            <person name="Stavropoulos S."/>
            <person name="Stone C."/>
            <person name="Strader C."/>
            <person name="Tesfaye S."/>
            <person name="Thomson T."/>
            <person name="Thoulutsang Y."/>
            <person name="Thoulutsang D."/>
            <person name="Topham K."/>
            <person name="Topping I."/>
            <person name="Tsamla T."/>
            <person name="Vassiliev H."/>
            <person name="Vo A."/>
            <person name="Wangchuk T."/>
            <person name="Wangdi T."/>
            <person name="Weiand M."/>
            <person name="Wilkinson J."/>
            <person name="Wilson A."/>
            <person name="Yadav S."/>
            <person name="Young G."/>
            <person name="Yu Q."/>
            <person name="Zembek L."/>
            <person name="Zhong D."/>
            <person name="Zimmer A."/>
            <person name="Zwirko Z."/>
            <person name="Jaffe D.B."/>
            <person name="Alvarez P."/>
            <person name="Brockman W."/>
            <person name="Butler J."/>
            <person name="Chin C."/>
            <person name="Gnerre S."/>
            <person name="Grabherr M."/>
            <person name="Kleber M."/>
            <person name="Mauceli E."/>
            <person name="MacCallum I."/>
        </authorList>
    </citation>
    <scope>NUCLEOTIDE SEQUENCE [LARGE SCALE GENOMIC DNA]</scope>
    <source>
        <strain evidence="2">Rob3c / Tucson 14021-0248.25</strain>
    </source>
</reference>
<organism evidence="2">
    <name type="scientific">Drosophila sechellia</name>
    <name type="common">Fruit fly</name>
    <dbReference type="NCBI Taxonomy" id="7238"/>
    <lineage>
        <taxon>Eukaryota</taxon>
        <taxon>Metazoa</taxon>
        <taxon>Ecdysozoa</taxon>
        <taxon>Arthropoda</taxon>
        <taxon>Hexapoda</taxon>
        <taxon>Insecta</taxon>
        <taxon>Pterygota</taxon>
        <taxon>Neoptera</taxon>
        <taxon>Endopterygota</taxon>
        <taxon>Diptera</taxon>
        <taxon>Brachycera</taxon>
        <taxon>Muscomorpha</taxon>
        <taxon>Ephydroidea</taxon>
        <taxon>Drosophilidae</taxon>
        <taxon>Drosophila</taxon>
        <taxon>Sophophora</taxon>
    </lineage>
</organism>
<name>B4I4S7_DROSE</name>